<comment type="caution">
    <text evidence="7">The sequence shown here is derived from an EMBL/GenBank/DDBJ whole genome shotgun (WGS) entry which is preliminary data.</text>
</comment>
<reference evidence="7 8" key="1">
    <citation type="submission" date="2016-10" db="EMBL/GenBank/DDBJ databases">
        <authorList>
            <person name="Varghese N."/>
            <person name="Submissions S."/>
        </authorList>
    </citation>
    <scope>NUCLEOTIDE SEQUENCE [LARGE SCALE GENOMIC DNA]</scope>
    <source>
        <strain evidence="7 8">IAM 15147</strain>
    </source>
</reference>
<comment type="similarity">
    <text evidence="1">Belongs to the ABC transporter superfamily.</text>
</comment>
<evidence type="ECO:0000313" key="7">
    <source>
        <dbReference type="EMBL" id="SFS15574.1"/>
    </source>
</evidence>
<keyword evidence="3" id="KW-0547">Nucleotide-binding</keyword>
<dbReference type="PANTHER" id="PTHR42734">
    <property type="entry name" value="METAL TRANSPORT SYSTEM ATP-BINDING PROTEIN TM_0124-RELATED"/>
    <property type="match status" value="1"/>
</dbReference>
<feature type="region of interest" description="Disordered" evidence="5">
    <location>
        <begin position="250"/>
        <end position="288"/>
    </location>
</feature>
<keyword evidence="2" id="KW-0813">Transport</keyword>
<dbReference type="PANTHER" id="PTHR42734:SF5">
    <property type="entry name" value="IRON TRANSPORT SYSTEM ATP-BINDING PROTEIN HI_0361-RELATED"/>
    <property type="match status" value="1"/>
</dbReference>
<organism evidence="7 8">
    <name type="scientific">Agrococcus baldri</name>
    <dbReference type="NCBI Taxonomy" id="153730"/>
    <lineage>
        <taxon>Bacteria</taxon>
        <taxon>Bacillati</taxon>
        <taxon>Actinomycetota</taxon>
        <taxon>Actinomycetes</taxon>
        <taxon>Micrococcales</taxon>
        <taxon>Microbacteriaceae</taxon>
        <taxon>Agrococcus</taxon>
    </lineage>
</organism>
<dbReference type="Gene3D" id="3.40.50.300">
    <property type="entry name" value="P-loop containing nucleotide triphosphate hydrolases"/>
    <property type="match status" value="1"/>
</dbReference>
<name>A0AA94L075_9MICO</name>
<dbReference type="SUPFAM" id="SSF52540">
    <property type="entry name" value="P-loop containing nucleoside triphosphate hydrolases"/>
    <property type="match status" value="1"/>
</dbReference>
<dbReference type="InterPro" id="IPR027417">
    <property type="entry name" value="P-loop_NTPase"/>
</dbReference>
<dbReference type="InterPro" id="IPR003593">
    <property type="entry name" value="AAA+_ATPase"/>
</dbReference>
<dbReference type="InterPro" id="IPR017871">
    <property type="entry name" value="ABC_transporter-like_CS"/>
</dbReference>
<keyword evidence="4 7" id="KW-0067">ATP-binding</keyword>
<evidence type="ECO:0000256" key="4">
    <source>
        <dbReference type="ARBA" id="ARBA00022840"/>
    </source>
</evidence>
<dbReference type="PROSITE" id="PS00211">
    <property type="entry name" value="ABC_TRANSPORTER_1"/>
    <property type="match status" value="1"/>
</dbReference>
<evidence type="ECO:0000313" key="8">
    <source>
        <dbReference type="Proteomes" id="UP000198506"/>
    </source>
</evidence>
<evidence type="ECO:0000256" key="1">
    <source>
        <dbReference type="ARBA" id="ARBA00005417"/>
    </source>
</evidence>
<feature type="compositionally biased region" description="Basic and acidic residues" evidence="5">
    <location>
        <begin position="277"/>
        <end position="288"/>
    </location>
</feature>
<dbReference type="PROSITE" id="PS50893">
    <property type="entry name" value="ABC_TRANSPORTER_2"/>
    <property type="match status" value="1"/>
</dbReference>
<dbReference type="InterPro" id="IPR003439">
    <property type="entry name" value="ABC_transporter-like_ATP-bd"/>
</dbReference>
<dbReference type="GO" id="GO:0005524">
    <property type="term" value="F:ATP binding"/>
    <property type="evidence" value="ECO:0007669"/>
    <property type="project" value="UniProtKB-KW"/>
</dbReference>
<dbReference type="RefSeq" id="WP_318255484.1">
    <property type="nucleotide sequence ID" value="NZ_FOZN01000003.1"/>
</dbReference>
<gene>
    <name evidence="7" type="ORF">SAMN04487783_2073</name>
</gene>
<feature type="compositionally biased region" description="Low complexity" evidence="5">
    <location>
        <begin position="250"/>
        <end position="260"/>
    </location>
</feature>
<accession>A0AA94L075</accession>
<dbReference type="GO" id="GO:0016887">
    <property type="term" value="F:ATP hydrolysis activity"/>
    <property type="evidence" value="ECO:0007669"/>
    <property type="project" value="InterPro"/>
</dbReference>
<dbReference type="SMART" id="SM00382">
    <property type="entry name" value="AAA"/>
    <property type="match status" value="1"/>
</dbReference>
<keyword evidence="8" id="KW-1185">Reference proteome</keyword>
<dbReference type="Proteomes" id="UP000198506">
    <property type="component" value="Unassembled WGS sequence"/>
</dbReference>
<dbReference type="InterPro" id="IPR050153">
    <property type="entry name" value="Metal_Ion_Import_ABC"/>
</dbReference>
<feature type="domain" description="ABC transporter" evidence="6">
    <location>
        <begin position="20"/>
        <end position="253"/>
    </location>
</feature>
<sequence>MSAAAKDEGRMCDTADHGAVLTQGLGVHYGEVRALTDVTVRIGSGEITGLVGVNGSGKSSMLAAVLGRVPHEGSVRILGRSPKEARRAGLVASVPQAEAVDWDFPVTVRDVVTTGRYGRMGLLRIPRAVDRTAVDEAIGLLGLTQLAGRQIGELSGGQRKRAFVARAIAQDAELLLLDEPFAGVDRTSEAAITDVLRSLRDRGRSVVIVHHDLSGVAELVDRVLLLQRGRLLHHGPPAETLTAERIAEAFGAGRPFAGEPGRPPAGEPGRSFAGEPGRTHPDRTDGQS</sequence>
<dbReference type="EMBL" id="FOZN01000003">
    <property type="protein sequence ID" value="SFS15574.1"/>
    <property type="molecule type" value="Genomic_DNA"/>
</dbReference>
<evidence type="ECO:0000256" key="5">
    <source>
        <dbReference type="SAM" id="MobiDB-lite"/>
    </source>
</evidence>
<evidence type="ECO:0000256" key="3">
    <source>
        <dbReference type="ARBA" id="ARBA00022741"/>
    </source>
</evidence>
<evidence type="ECO:0000256" key="2">
    <source>
        <dbReference type="ARBA" id="ARBA00022448"/>
    </source>
</evidence>
<dbReference type="AlphaFoldDB" id="A0AA94L075"/>
<proteinExistence type="inferred from homology"/>
<protein>
    <submittedName>
        <fullName evidence="7">Manganese transport system ATP-binding protein</fullName>
    </submittedName>
</protein>
<dbReference type="CDD" id="cd03235">
    <property type="entry name" value="ABC_Metallic_Cations"/>
    <property type="match status" value="1"/>
</dbReference>
<evidence type="ECO:0000259" key="6">
    <source>
        <dbReference type="PROSITE" id="PS50893"/>
    </source>
</evidence>
<dbReference type="Pfam" id="PF00005">
    <property type="entry name" value="ABC_tran"/>
    <property type="match status" value="1"/>
</dbReference>